<reference evidence="3" key="1">
    <citation type="journal article" date="2013" name="ISME J.">
        <title>A small predatory core genome in the divergent marine Bacteriovorax marinus SJ and the terrestrial Bdellovibrio bacteriovorus.</title>
        <authorList>
            <person name="Crossman L.C."/>
            <person name="Chen H."/>
            <person name="Cerdeno-Tarraga A.M."/>
            <person name="Brooks K."/>
            <person name="Quail M.A."/>
            <person name="Pineiro S.A."/>
            <person name="Hobley L."/>
            <person name="Sockett R.E."/>
            <person name="Bentley S.D."/>
            <person name="Parkhill J."/>
            <person name="Williams H.N."/>
            <person name="Stine O.C."/>
        </authorList>
    </citation>
    <scope>NUCLEOTIDE SEQUENCE [LARGE SCALE GENOMIC DNA]</scope>
    <source>
        <strain evidence="3">ATCC BAA-682 / DSM 15412 / SJ</strain>
    </source>
</reference>
<dbReference type="eggNOG" id="COG0110">
    <property type="taxonomic scope" value="Bacteria"/>
</dbReference>
<sequence>MAIILGSIYYFVLCPSFFAPALVFSAIYLFPLLCFRVLNFITPIEEGVSDILNDRFSPWWASHQIQTLFIAVPSLEAILKIIPGAFSLWLRMWGSKVGRGIYWTPGSCHYDRNLLEIEDGVIFGERSTTVCHVITPKDGKGLLRIKKIKIGKRAFIGAGSVLSPGVEVDEAVMIRAGSEIYPMRRVTKDGEVKIND</sequence>
<organism evidence="2 3">
    <name type="scientific">Halobacteriovorax marinus (strain ATCC BAA-682 / DSM 15412 / SJ)</name>
    <name type="common">Bacteriovorax marinus</name>
    <dbReference type="NCBI Taxonomy" id="862908"/>
    <lineage>
        <taxon>Bacteria</taxon>
        <taxon>Pseudomonadati</taxon>
        <taxon>Bdellovibrionota</taxon>
        <taxon>Bacteriovoracia</taxon>
        <taxon>Bacteriovoracales</taxon>
        <taxon>Halobacteriovoraceae</taxon>
        <taxon>Halobacteriovorax</taxon>
    </lineage>
</organism>
<name>E1X1W7_HALMS</name>
<evidence type="ECO:0000256" key="1">
    <source>
        <dbReference type="SAM" id="Phobius"/>
    </source>
</evidence>
<keyword evidence="1" id="KW-1133">Transmembrane helix</keyword>
<dbReference type="EMBL" id="FQ312005">
    <property type="protein sequence ID" value="CBW26627.1"/>
    <property type="molecule type" value="Genomic_DNA"/>
</dbReference>
<keyword evidence="3" id="KW-1185">Reference proteome</keyword>
<protein>
    <recommendedName>
        <fullName evidence="4">Acyl transferase</fullName>
    </recommendedName>
</protein>
<dbReference type="HOGENOM" id="CLU_1259687_0_0_7"/>
<evidence type="ECO:0008006" key="4">
    <source>
        <dbReference type="Google" id="ProtNLM"/>
    </source>
</evidence>
<gene>
    <name evidence="2" type="ordered locus">BMS_1804</name>
</gene>
<keyword evidence="1" id="KW-0812">Transmembrane</keyword>
<dbReference type="STRING" id="862908.BMS_1804"/>
<dbReference type="Gene3D" id="2.160.10.10">
    <property type="entry name" value="Hexapeptide repeat proteins"/>
    <property type="match status" value="1"/>
</dbReference>
<feature type="transmembrane region" description="Helical" evidence="1">
    <location>
        <begin position="7"/>
        <end position="30"/>
    </location>
</feature>
<dbReference type="KEGG" id="bmx:BMS_1804"/>
<keyword evidence="1" id="KW-0472">Membrane</keyword>
<dbReference type="Proteomes" id="UP000008963">
    <property type="component" value="Chromosome"/>
</dbReference>
<accession>E1X1W7</accession>
<dbReference type="AlphaFoldDB" id="E1X1W7"/>
<evidence type="ECO:0000313" key="3">
    <source>
        <dbReference type="Proteomes" id="UP000008963"/>
    </source>
</evidence>
<proteinExistence type="predicted"/>
<feature type="transmembrane region" description="Helical" evidence="1">
    <location>
        <begin position="68"/>
        <end position="90"/>
    </location>
</feature>
<dbReference type="SUPFAM" id="SSF51161">
    <property type="entry name" value="Trimeric LpxA-like enzymes"/>
    <property type="match status" value="1"/>
</dbReference>
<evidence type="ECO:0000313" key="2">
    <source>
        <dbReference type="EMBL" id="CBW26627.1"/>
    </source>
</evidence>
<dbReference type="PATRIC" id="fig|862908.3.peg.1711"/>
<dbReference type="InterPro" id="IPR011004">
    <property type="entry name" value="Trimer_LpxA-like_sf"/>
</dbReference>